<dbReference type="Proteomes" id="UP000239065">
    <property type="component" value="Unassembled WGS sequence"/>
</dbReference>
<evidence type="ECO:0000259" key="2">
    <source>
        <dbReference type="Pfam" id="PF01895"/>
    </source>
</evidence>
<evidence type="ECO:0000256" key="1">
    <source>
        <dbReference type="ARBA" id="ARBA00008107"/>
    </source>
</evidence>
<dbReference type="SUPFAM" id="SSF109755">
    <property type="entry name" value="PhoU-like"/>
    <property type="match status" value="1"/>
</dbReference>
<dbReference type="PANTHER" id="PTHR42930">
    <property type="entry name" value="PHOSPHATE-SPECIFIC TRANSPORT SYSTEM ACCESSORY PROTEIN PHOU"/>
    <property type="match status" value="1"/>
</dbReference>
<accession>A0A2S9SQY6</accession>
<protein>
    <submittedName>
        <fullName evidence="3">PhoU family transcriptional regulator</fullName>
    </submittedName>
</protein>
<dbReference type="InterPro" id="IPR038078">
    <property type="entry name" value="PhoU-like_sf"/>
</dbReference>
<proteinExistence type="inferred from homology"/>
<dbReference type="EMBL" id="NXGJ01000001">
    <property type="protein sequence ID" value="PRM89000.1"/>
    <property type="molecule type" value="Genomic_DNA"/>
</dbReference>
<organism evidence="3 4">
    <name type="scientific">Aliarcobacter cryaerophilus</name>
    <dbReference type="NCBI Taxonomy" id="28198"/>
    <lineage>
        <taxon>Bacteria</taxon>
        <taxon>Pseudomonadati</taxon>
        <taxon>Campylobacterota</taxon>
        <taxon>Epsilonproteobacteria</taxon>
        <taxon>Campylobacterales</taxon>
        <taxon>Arcobacteraceae</taxon>
        <taxon>Aliarcobacter</taxon>
    </lineage>
</organism>
<dbReference type="PANTHER" id="PTHR42930:SF3">
    <property type="entry name" value="PHOSPHATE-SPECIFIC TRANSPORT SYSTEM ACCESSORY PROTEIN PHOU"/>
    <property type="match status" value="1"/>
</dbReference>
<comment type="similarity">
    <text evidence="1">Belongs to the PhoU family.</text>
</comment>
<dbReference type="GO" id="GO:0045936">
    <property type="term" value="P:negative regulation of phosphate metabolic process"/>
    <property type="evidence" value="ECO:0007669"/>
    <property type="project" value="InterPro"/>
</dbReference>
<dbReference type="InterPro" id="IPR028366">
    <property type="entry name" value="PhoU"/>
</dbReference>
<feature type="domain" description="PhoU" evidence="2">
    <location>
        <begin position="146"/>
        <end position="208"/>
    </location>
</feature>
<feature type="domain" description="PhoU" evidence="2">
    <location>
        <begin position="18"/>
        <end position="102"/>
    </location>
</feature>
<dbReference type="AlphaFoldDB" id="A0A2S9SQY6"/>
<evidence type="ECO:0000313" key="3">
    <source>
        <dbReference type="EMBL" id="PRM89000.1"/>
    </source>
</evidence>
<evidence type="ECO:0000313" key="4">
    <source>
        <dbReference type="Proteomes" id="UP000239065"/>
    </source>
</evidence>
<dbReference type="GO" id="GO:0030643">
    <property type="term" value="P:intracellular phosphate ion homeostasis"/>
    <property type="evidence" value="ECO:0007669"/>
    <property type="project" value="InterPro"/>
</dbReference>
<dbReference type="RefSeq" id="WP_105908229.1">
    <property type="nucleotide sequence ID" value="NZ_JAMXDV010000001.1"/>
</dbReference>
<name>A0A2S9SQY6_9BACT</name>
<dbReference type="Gene3D" id="1.20.58.220">
    <property type="entry name" value="Phosphate transport system protein phou homolog 2, domain 2"/>
    <property type="match status" value="1"/>
</dbReference>
<gene>
    <name evidence="3" type="ORF">CJ669_00425</name>
</gene>
<reference evidence="3 4" key="1">
    <citation type="submission" date="2017-09" db="EMBL/GenBank/DDBJ databases">
        <title>Reassesment of A. cryaerophilus.</title>
        <authorList>
            <person name="Perez-Cataluna A."/>
            <person name="Collado L."/>
            <person name="Salgado O."/>
            <person name="Lefinanco V."/>
            <person name="Figueras M.J."/>
        </authorList>
    </citation>
    <scope>NUCLEOTIDE SEQUENCE [LARGE SCALE GENOMIC DNA]</scope>
    <source>
        <strain evidence="3 4">LMG 9861</strain>
    </source>
</reference>
<sequence length="222" mass="25631">MLKPYEEKLKLIKSEVEKLGLDIVEALEVCLKALNERKIENLKNVEVSEKKFLIKSNEIDNLIITTLALYTPEARDLRRMVAFLKITNEMVRTAANTKDFAKMFRRSYSEDLNTNTILEYTIPLLKSALLSTKTAISIIDEQEYSKVEEKYQRVIVEESKTDDLYLMIEKNILKLITQKLDLSKEYFDLLSSLRRLEKIADRSVSIASLLQFAKLGGDIVQS</sequence>
<comment type="caution">
    <text evidence="3">The sequence shown here is derived from an EMBL/GenBank/DDBJ whole genome shotgun (WGS) entry which is preliminary data.</text>
</comment>
<dbReference type="InterPro" id="IPR026022">
    <property type="entry name" value="PhoU_dom"/>
</dbReference>
<dbReference type="Pfam" id="PF01895">
    <property type="entry name" value="PhoU"/>
    <property type="match status" value="2"/>
</dbReference>